<protein>
    <submittedName>
        <fullName evidence="2">Uncharacterized protein</fullName>
    </submittedName>
</protein>
<dbReference type="EMBL" id="CM003372">
    <property type="protein sequence ID" value="KOM35601.1"/>
    <property type="molecule type" value="Genomic_DNA"/>
</dbReference>
<proteinExistence type="predicted"/>
<feature type="region of interest" description="Disordered" evidence="1">
    <location>
        <begin position="162"/>
        <end position="256"/>
    </location>
</feature>
<sequence>MKPLHCHQDSPPRAIDATVITRSNNASSEFLPFFRRHRRRLYQDPIPRPAPIATTTGSASSTTVTLATQDEIILHRRLDSDKRRLHQRRHLHLPFALSPTLLQPNTHRQTWLPQICQSIPSLGTPRSSITSDRDFHRRQPHDRTRSFRSAIDSSVFWGKKGFDRKRRGEDGCHPETNPFGASKSAALSDPSSASSATLTASTRRSVQPPRHPTQFLFPKRHPPAFGPTDVRPFGLTDVRPQASSNQPRGRSAFRLH</sequence>
<organism evidence="2 3">
    <name type="scientific">Phaseolus angularis</name>
    <name type="common">Azuki bean</name>
    <name type="synonym">Vigna angularis</name>
    <dbReference type="NCBI Taxonomy" id="3914"/>
    <lineage>
        <taxon>Eukaryota</taxon>
        <taxon>Viridiplantae</taxon>
        <taxon>Streptophyta</taxon>
        <taxon>Embryophyta</taxon>
        <taxon>Tracheophyta</taxon>
        <taxon>Spermatophyta</taxon>
        <taxon>Magnoliopsida</taxon>
        <taxon>eudicotyledons</taxon>
        <taxon>Gunneridae</taxon>
        <taxon>Pentapetalae</taxon>
        <taxon>rosids</taxon>
        <taxon>fabids</taxon>
        <taxon>Fabales</taxon>
        <taxon>Fabaceae</taxon>
        <taxon>Papilionoideae</taxon>
        <taxon>50 kb inversion clade</taxon>
        <taxon>NPAAA clade</taxon>
        <taxon>indigoferoid/millettioid clade</taxon>
        <taxon>Phaseoleae</taxon>
        <taxon>Vigna</taxon>
    </lineage>
</organism>
<gene>
    <name evidence="2" type="ORF">LR48_Vigan02g175100</name>
</gene>
<feature type="region of interest" description="Disordered" evidence="1">
    <location>
        <begin position="122"/>
        <end position="147"/>
    </location>
</feature>
<dbReference type="AlphaFoldDB" id="A0A0L9TYL8"/>
<evidence type="ECO:0000313" key="3">
    <source>
        <dbReference type="Proteomes" id="UP000053144"/>
    </source>
</evidence>
<accession>A0A0L9TYL8</accession>
<feature type="compositionally biased region" description="Low complexity" evidence="1">
    <location>
        <begin position="181"/>
        <end position="205"/>
    </location>
</feature>
<evidence type="ECO:0000313" key="2">
    <source>
        <dbReference type="EMBL" id="KOM35601.1"/>
    </source>
</evidence>
<feature type="compositionally biased region" description="Basic and acidic residues" evidence="1">
    <location>
        <begin position="131"/>
        <end position="145"/>
    </location>
</feature>
<dbReference type="Proteomes" id="UP000053144">
    <property type="component" value="Chromosome 2"/>
</dbReference>
<dbReference type="Gramene" id="KOM35601">
    <property type="protein sequence ID" value="KOM35601"/>
    <property type="gene ID" value="LR48_Vigan02g175100"/>
</dbReference>
<reference evidence="3" key="1">
    <citation type="journal article" date="2015" name="Proc. Natl. Acad. Sci. U.S.A.">
        <title>Genome sequencing of adzuki bean (Vigna angularis) provides insight into high starch and low fat accumulation and domestication.</title>
        <authorList>
            <person name="Yang K."/>
            <person name="Tian Z."/>
            <person name="Chen C."/>
            <person name="Luo L."/>
            <person name="Zhao B."/>
            <person name="Wang Z."/>
            <person name="Yu L."/>
            <person name="Li Y."/>
            <person name="Sun Y."/>
            <person name="Li W."/>
            <person name="Chen Y."/>
            <person name="Li Y."/>
            <person name="Zhang Y."/>
            <person name="Ai D."/>
            <person name="Zhao J."/>
            <person name="Shang C."/>
            <person name="Ma Y."/>
            <person name="Wu B."/>
            <person name="Wang M."/>
            <person name="Gao L."/>
            <person name="Sun D."/>
            <person name="Zhang P."/>
            <person name="Guo F."/>
            <person name="Wang W."/>
            <person name="Li Y."/>
            <person name="Wang J."/>
            <person name="Varshney R.K."/>
            <person name="Wang J."/>
            <person name="Ling H.Q."/>
            <person name="Wan P."/>
        </authorList>
    </citation>
    <scope>NUCLEOTIDE SEQUENCE</scope>
    <source>
        <strain evidence="3">cv. Jingnong 6</strain>
    </source>
</reference>
<evidence type="ECO:0000256" key="1">
    <source>
        <dbReference type="SAM" id="MobiDB-lite"/>
    </source>
</evidence>
<name>A0A0L9TYL8_PHAAN</name>